<gene>
    <name evidence="4" type="ORF">HF577_03480</name>
</gene>
<protein>
    <submittedName>
        <fullName evidence="4">3-oxoacyl-ACP synthase</fullName>
    </submittedName>
</protein>
<dbReference type="PANTHER" id="PTHR34069:SF2">
    <property type="entry name" value="BETA-KETOACYL-[ACYL-CARRIER-PROTEIN] SYNTHASE III"/>
    <property type="match status" value="1"/>
</dbReference>
<proteinExistence type="predicted"/>
<keyword evidence="5" id="KW-1185">Reference proteome</keyword>
<keyword evidence="2" id="KW-0012">Acyltransferase</keyword>
<dbReference type="Proteomes" id="UP001296706">
    <property type="component" value="Unassembled WGS sequence"/>
</dbReference>
<feature type="domain" description="Beta-ketoacyl-[acyl-carrier-protein] synthase III C-terminal" evidence="3">
    <location>
        <begin position="222"/>
        <end position="310"/>
    </location>
</feature>
<dbReference type="Gene3D" id="3.40.47.10">
    <property type="match status" value="2"/>
</dbReference>
<evidence type="ECO:0000256" key="2">
    <source>
        <dbReference type="ARBA" id="ARBA00023315"/>
    </source>
</evidence>
<evidence type="ECO:0000313" key="4">
    <source>
        <dbReference type="EMBL" id="NMH76173.1"/>
    </source>
</evidence>
<reference evidence="4 5" key="1">
    <citation type="submission" date="2020-04" db="EMBL/GenBank/DDBJ databases">
        <authorList>
            <person name="Klaysubun C."/>
            <person name="Duangmal K."/>
            <person name="Lipun K."/>
        </authorList>
    </citation>
    <scope>NUCLEOTIDE SEQUENCE [LARGE SCALE GENOMIC DNA]</scope>
    <source>
        <strain evidence="4 5">JCM 11839</strain>
    </source>
</reference>
<evidence type="ECO:0000259" key="3">
    <source>
        <dbReference type="Pfam" id="PF08541"/>
    </source>
</evidence>
<dbReference type="SUPFAM" id="SSF53901">
    <property type="entry name" value="Thiolase-like"/>
    <property type="match status" value="2"/>
</dbReference>
<evidence type="ECO:0000313" key="5">
    <source>
        <dbReference type="Proteomes" id="UP001296706"/>
    </source>
</evidence>
<keyword evidence="1" id="KW-0808">Transferase</keyword>
<dbReference type="InterPro" id="IPR016039">
    <property type="entry name" value="Thiolase-like"/>
</dbReference>
<name>A0ABX1R701_9PSEU</name>
<dbReference type="Pfam" id="PF08541">
    <property type="entry name" value="ACP_syn_III_C"/>
    <property type="match status" value="1"/>
</dbReference>
<organism evidence="4 5">
    <name type="scientific">Pseudonocardia xinjiangensis</name>
    <dbReference type="NCBI Taxonomy" id="75289"/>
    <lineage>
        <taxon>Bacteria</taxon>
        <taxon>Bacillati</taxon>
        <taxon>Actinomycetota</taxon>
        <taxon>Actinomycetes</taxon>
        <taxon>Pseudonocardiales</taxon>
        <taxon>Pseudonocardiaceae</taxon>
        <taxon>Pseudonocardia</taxon>
    </lineage>
</organism>
<evidence type="ECO:0000256" key="1">
    <source>
        <dbReference type="ARBA" id="ARBA00022679"/>
    </source>
</evidence>
<sequence length="311" mass="34586">MTYLEAVATYLPPESVPIDKALAGLDISESQIRLFQRFYGFSRIRREPTARLADQMLSTAAGLTALRGREKDVRYVVQALTLPVSAPYPSNPVHDVRRALGLDHAVTFCLTQHACATGLLAVDVCGKLLAADGDPNALALIFTGEKAYTAYSQQFIIDTAVMGEGMAAILVRQGGDRDEVISYVTRTHGQFNQAPWLTHEQAREFDQLYPEALAEVMLAAVEQADLTLDDITFVLPHHVNHNSWKRLSKRIGFPMSRIFLENLPEVGHCFCADPFINYRTVSETGRLRRGDYYMMVSVGLGATFSAMVFRH</sequence>
<dbReference type="RefSeq" id="WP_169394246.1">
    <property type="nucleotide sequence ID" value="NZ_BAAAJH010000011.1"/>
</dbReference>
<comment type="caution">
    <text evidence="4">The sequence shown here is derived from an EMBL/GenBank/DDBJ whole genome shotgun (WGS) entry which is preliminary data.</text>
</comment>
<accession>A0ABX1R701</accession>
<dbReference type="InterPro" id="IPR013747">
    <property type="entry name" value="ACP_syn_III_C"/>
</dbReference>
<dbReference type="PANTHER" id="PTHR34069">
    <property type="entry name" value="3-OXOACYL-[ACYL-CARRIER-PROTEIN] SYNTHASE 3"/>
    <property type="match status" value="1"/>
</dbReference>
<dbReference type="EMBL" id="JAAXKY010000005">
    <property type="protein sequence ID" value="NMH76173.1"/>
    <property type="molecule type" value="Genomic_DNA"/>
</dbReference>